<feature type="region of interest" description="Disordered" evidence="1">
    <location>
        <begin position="1"/>
        <end position="93"/>
    </location>
</feature>
<dbReference type="EMBL" id="CYRY02022544">
    <property type="protein sequence ID" value="VCW97660.1"/>
    <property type="molecule type" value="Genomic_DNA"/>
</dbReference>
<name>A0A9X9Q271_GULGU</name>
<evidence type="ECO:0000313" key="3">
    <source>
        <dbReference type="Proteomes" id="UP000269945"/>
    </source>
</evidence>
<organism evidence="2 3">
    <name type="scientific">Gulo gulo</name>
    <name type="common">Wolverine</name>
    <name type="synonym">Gluton</name>
    <dbReference type="NCBI Taxonomy" id="48420"/>
    <lineage>
        <taxon>Eukaryota</taxon>
        <taxon>Metazoa</taxon>
        <taxon>Chordata</taxon>
        <taxon>Craniata</taxon>
        <taxon>Vertebrata</taxon>
        <taxon>Euteleostomi</taxon>
        <taxon>Mammalia</taxon>
        <taxon>Eutheria</taxon>
        <taxon>Laurasiatheria</taxon>
        <taxon>Carnivora</taxon>
        <taxon>Caniformia</taxon>
        <taxon>Musteloidea</taxon>
        <taxon>Mustelidae</taxon>
        <taxon>Guloninae</taxon>
        <taxon>Gulo</taxon>
    </lineage>
</organism>
<keyword evidence="3" id="KW-1185">Reference proteome</keyword>
<proteinExistence type="predicted"/>
<reference evidence="2 3" key="1">
    <citation type="submission" date="2018-10" db="EMBL/GenBank/DDBJ databases">
        <authorList>
            <person name="Ekblom R."/>
            <person name="Jareborg N."/>
        </authorList>
    </citation>
    <scope>NUCLEOTIDE SEQUENCE [LARGE SCALE GENOMIC DNA]</scope>
    <source>
        <tissue evidence="2">Muscle</tissue>
    </source>
</reference>
<accession>A0A9X9Q271</accession>
<comment type="caution">
    <text evidence="2">The sequence shown here is derived from an EMBL/GenBank/DDBJ whole genome shotgun (WGS) entry which is preliminary data.</text>
</comment>
<sequence>MAQAQPGGEATPRGVFKGPRSSSSCVSPTPPQAAPLSPPPTHPCTHCPPGLLVTQQVSQPGPSFQCLSATGRGGDPGEDHSLCAPPPDQRPAW</sequence>
<feature type="compositionally biased region" description="Pro residues" evidence="1">
    <location>
        <begin position="28"/>
        <end position="42"/>
    </location>
</feature>
<feature type="compositionally biased region" description="Polar residues" evidence="1">
    <location>
        <begin position="53"/>
        <end position="68"/>
    </location>
</feature>
<dbReference type="Proteomes" id="UP000269945">
    <property type="component" value="Unassembled WGS sequence"/>
</dbReference>
<protein>
    <submittedName>
        <fullName evidence="2">Uncharacterized protein</fullName>
    </submittedName>
</protein>
<dbReference type="AlphaFoldDB" id="A0A9X9Q271"/>
<evidence type="ECO:0000313" key="2">
    <source>
        <dbReference type="EMBL" id="VCW97660.1"/>
    </source>
</evidence>
<gene>
    <name evidence="2" type="ORF">BN2614_LOCUS1</name>
</gene>
<feature type="compositionally biased region" description="Pro residues" evidence="1">
    <location>
        <begin position="84"/>
        <end position="93"/>
    </location>
</feature>
<evidence type="ECO:0000256" key="1">
    <source>
        <dbReference type="SAM" id="MobiDB-lite"/>
    </source>
</evidence>